<dbReference type="Proteomes" id="UP000241462">
    <property type="component" value="Unassembled WGS sequence"/>
</dbReference>
<dbReference type="PANTHER" id="PTHR36183">
    <property type="entry name" value="BETA-GLUCURONIDASE"/>
    <property type="match status" value="1"/>
</dbReference>
<feature type="domain" description="Beta-glucuronidase C-terminal" evidence="1">
    <location>
        <begin position="432"/>
        <end position="540"/>
    </location>
</feature>
<organism evidence="2 3">
    <name type="scientific">Coniella lustricola</name>
    <dbReference type="NCBI Taxonomy" id="2025994"/>
    <lineage>
        <taxon>Eukaryota</taxon>
        <taxon>Fungi</taxon>
        <taxon>Dikarya</taxon>
        <taxon>Ascomycota</taxon>
        <taxon>Pezizomycotina</taxon>
        <taxon>Sordariomycetes</taxon>
        <taxon>Sordariomycetidae</taxon>
        <taxon>Diaporthales</taxon>
        <taxon>Schizoparmaceae</taxon>
        <taxon>Coniella</taxon>
    </lineage>
</organism>
<proteinExistence type="predicted"/>
<evidence type="ECO:0000313" key="3">
    <source>
        <dbReference type="Proteomes" id="UP000241462"/>
    </source>
</evidence>
<name>A0A2T3A410_9PEZI</name>
<protein>
    <recommendedName>
        <fullName evidence="1">Beta-glucuronidase C-terminal domain-containing protein</fullName>
    </recommendedName>
</protein>
<dbReference type="EMBL" id="KZ678477">
    <property type="protein sequence ID" value="PSR82459.1"/>
    <property type="molecule type" value="Genomic_DNA"/>
</dbReference>
<dbReference type="PANTHER" id="PTHR36183:SF2">
    <property type="entry name" value="BETA-GLUCURONIDASE C-TERMINAL DOMAIN-CONTAINING PROTEIN"/>
    <property type="match status" value="1"/>
</dbReference>
<sequence length="545" mass="57734">MASSFATAGLQIVTEMAASKIPWYIQQVLAWLTASTAAQSLTVSVPSSVPANASGVVDPDFAGFAFEQASLWNYALDADGNPNQFSINLIAAITNRTGGKPLIRLGGTSADYAYYIANQTDPALPRAEVYNYQDVGGTTIGPSYWELCKNFPDALYIIQTPMAITDVDETVLWATTAVEAIGIDKIHSFEPGNEPDLYPATDLGPPTYQPALTNASYVSNFTAYAAAIADAVGLPSSDEPFFQAFDTSAHFDDSDAWVLDVPTVFGLGLDDGNIVKTVAHHYYQTDGGSASTLAAGLMTHSAIASHLDLFTPAITWLKANKPGIAYILSEIGNSLNPTHDYAYQAVLGSALWQVDFQLYALSIGVARFNFQQIMHSGFDLWLPQVSGTSEPQVFANYYAQPFVTDFVGSSGSTQVAQLHVETTTTTELNLAGYAAYEDGVLARLAFVNLDYWNSSSSTTARSSANVSVGGLPIGTVSVTVDLLDSPLGAGASADSITYAGSQWTYESNGLEVEGVRNDSVTVAVVDGAAVIPVSQSSAVIVHLDS</sequence>
<dbReference type="InterPro" id="IPR052974">
    <property type="entry name" value="GH79_Enzymes"/>
</dbReference>
<gene>
    <name evidence="2" type="ORF">BD289DRAFT_437377</name>
</gene>
<dbReference type="OrthoDB" id="2831684at2759"/>
<keyword evidence="3" id="KW-1185">Reference proteome</keyword>
<accession>A0A2T3A410</accession>
<dbReference type="Pfam" id="PF16862">
    <property type="entry name" value="Glyco_hydro_79C"/>
    <property type="match status" value="1"/>
</dbReference>
<dbReference type="InterPro" id="IPR031728">
    <property type="entry name" value="GlcAase_C"/>
</dbReference>
<dbReference type="InterPro" id="IPR017853">
    <property type="entry name" value="GH"/>
</dbReference>
<reference evidence="2 3" key="1">
    <citation type="journal article" date="2018" name="Mycol. Prog.">
        <title>Coniella lustricola, a new species from submerged detritus.</title>
        <authorList>
            <person name="Raudabaugh D.B."/>
            <person name="Iturriaga T."/>
            <person name="Carver A."/>
            <person name="Mondo S."/>
            <person name="Pangilinan J."/>
            <person name="Lipzen A."/>
            <person name="He G."/>
            <person name="Amirebrahimi M."/>
            <person name="Grigoriev I.V."/>
            <person name="Miller A.N."/>
        </authorList>
    </citation>
    <scope>NUCLEOTIDE SEQUENCE [LARGE SCALE GENOMIC DNA]</scope>
    <source>
        <strain evidence="2 3">B22-T-1</strain>
    </source>
</reference>
<dbReference type="Gene3D" id="3.20.20.80">
    <property type="entry name" value="Glycosidases"/>
    <property type="match status" value="1"/>
</dbReference>
<evidence type="ECO:0000313" key="2">
    <source>
        <dbReference type="EMBL" id="PSR82459.1"/>
    </source>
</evidence>
<evidence type="ECO:0000259" key="1">
    <source>
        <dbReference type="Pfam" id="PF16862"/>
    </source>
</evidence>
<dbReference type="SUPFAM" id="SSF51445">
    <property type="entry name" value="(Trans)glycosidases"/>
    <property type="match status" value="1"/>
</dbReference>
<dbReference type="InParanoid" id="A0A2T3A410"/>
<dbReference type="AlphaFoldDB" id="A0A2T3A410"/>